<evidence type="ECO:0000256" key="1">
    <source>
        <dbReference type="SAM" id="MobiDB-lite"/>
    </source>
</evidence>
<sequence length="283" mass="32453">MLFTADKATRKKPRNQMHRYETGSASLMETWRFRLSLLRRTSSYAVENPHSGDVRNIAGQDLAHLALLLRSLWHMIRWDEILSEPAESEHVLDEDGHPCLREVTDYADSGTGKSGEPAYCTRRIVGVQPLDRYWLRVNYLVQLTHTNPTRDRPNRTRKSRSSGRNSTAGRHPWSGNGCRRRRSARKSAKHRVRRSGNDPDYNPGVVVHIWIPSVPIEYLPPSSDYLNGFLESVNRNDLYNEALIEARRRPARFSQAPTETTQGAVNEQQGKTQLIKQDILTTK</sequence>
<dbReference type="WBParaSite" id="ECPE_0001303201-mRNA-1">
    <property type="protein sequence ID" value="ECPE_0001303201-mRNA-1"/>
    <property type="gene ID" value="ECPE_0001303201"/>
</dbReference>
<dbReference type="AlphaFoldDB" id="A0A183B1A9"/>
<accession>A0A183B1A9</accession>
<feature type="region of interest" description="Disordered" evidence="1">
    <location>
        <begin position="146"/>
        <end position="199"/>
    </location>
</feature>
<gene>
    <name evidence="2" type="ORF">ECPE_LOCUS12994</name>
</gene>
<evidence type="ECO:0000313" key="2">
    <source>
        <dbReference type="EMBL" id="VDP90266.1"/>
    </source>
</evidence>
<evidence type="ECO:0000313" key="3">
    <source>
        <dbReference type="Proteomes" id="UP000272942"/>
    </source>
</evidence>
<feature type="compositionally biased region" description="Basic residues" evidence="1">
    <location>
        <begin position="178"/>
        <end position="194"/>
    </location>
</feature>
<keyword evidence="3" id="KW-1185">Reference proteome</keyword>
<reference evidence="4" key="1">
    <citation type="submission" date="2016-06" db="UniProtKB">
        <authorList>
            <consortium name="WormBaseParasite"/>
        </authorList>
    </citation>
    <scope>IDENTIFICATION</scope>
</reference>
<proteinExistence type="predicted"/>
<reference evidence="2 3" key="2">
    <citation type="submission" date="2018-11" db="EMBL/GenBank/DDBJ databases">
        <authorList>
            <consortium name="Pathogen Informatics"/>
        </authorList>
    </citation>
    <scope>NUCLEOTIDE SEQUENCE [LARGE SCALE GENOMIC DNA]</scope>
    <source>
        <strain evidence="2 3">Egypt</strain>
    </source>
</reference>
<evidence type="ECO:0000313" key="4">
    <source>
        <dbReference type="WBParaSite" id="ECPE_0001303201-mRNA-1"/>
    </source>
</evidence>
<protein>
    <submittedName>
        <fullName evidence="2 4">Uncharacterized protein</fullName>
    </submittedName>
</protein>
<dbReference type="EMBL" id="UZAN01054061">
    <property type="protein sequence ID" value="VDP90266.1"/>
    <property type="molecule type" value="Genomic_DNA"/>
</dbReference>
<dbReference type="Proteomes" id="UP000272942">
    <property type="component" value="Unassembled WGS sequence"/>
</dbReference>
<name>A0A183B1A9_9TREM</name>
<organism evidence="4">
    <name type="scientific">Echinostoma caproni</name>
    <dbReference type="NCBI Taxonomy" id="27848"/>
    <lineage>
        <taxon>Eukaryota</taxon>
        <taxon>Metazoa</taxon>
        <taxon>Spiralia</taxon>
        <taxon>Lophotrochozoa</taxon>
        <taxon>Platyhelminthes</taxon>
        <taxon>Trematoda</taxon>
        <taxon>Digenea</taxon>
        <taxon>Plagiorchiida</taxon>
        <taxon>Echinostomata</taxon>
        <taxon>Echinostomatoidea</taxon>
        <taxon>Echinostomatidae</taxon>
        <taxon>Echinostoma</taxon>
    </lineage>
</organism>